<dbReference type="AlphaFoldDB" id="A0A367M491"/>
<dbReference type="InterPro" id="IPR011032">
    <property type="entry name" value="GroES-like_sf"/>
</dbReference>
<sequence>MSQSTQVNRRIVLASRPHGAPTRDNFRIEQVPLPEPGAGQVLLRTVYLSLDPYMRGRMSDAPSYAPPVELGAVMVGGTVSRVEASNHPGFK</sequence>
<dbReference type="InterPro" id="IPR041694">
    <property type="entry name" value="ADH_N_2"/>
</dbReference>
<evidence type="ECO:0000256" key="2">
    <source>
        <dbReference type="SAM" id="MobiDB-lite"/>
    </source>
</evidence>
<feature type="domain" description="Oxidoreductase N-terminal" evidence="3">
    <location>
        <begin position="9"/>
        <end position="91"/>
    </location>
</feature>
<proteinExistence type="predicted"/>
<reference evidence="4 5" key="1">
    <citation type="submission" date="2018-07" db="EMBL/GenBank/DDBJ databases">
        <title>Mechanisms of high-level aminoglycoside resistance among Gram-negative pathogens in Brazil.</title>
        <authorList>
            <person name="Ballaben A.S."/>
            <person name="Darini A.L.C."/>
            <person name="Doi Y."/>
        </authorList>
    </citation>
    <scope>NUCLEOTIDE SEQUENCE [LARGE SCALE GENOMIC DNA]</scope>
    <source>
        <strain evidence="4 5">B2-305</strain>
    </source>
</reference>
<dbReference type="Gene3D" id="3.90.180.10">
    <property type="entry name" value="Medium-chain alcohol dehydrogenases, catalytic domain"/>
    <property type="match status" value="1"/>
</dbReference>
<feature type="non-terminal residue" evidence="4">
    <location>
        <position position="91"/>
    </location>
</feature>
<dbReference type="Proteomes" id="UP000253594">
    <property type="component" value="Unassembled WGS sequence"/>
</dbReference>
<dbReference type="Pfam" id="PF16884">
    <property type="entry name" value="ADH_N_2"/>
    <property type="match status" value="1"/>
</dbReference>
<name>A0A367M491_PSEAI</name>
<protein>
    <submittedName>
        <fullName evidence="4">NADP-dependent oxidoreductase</fullName>
    </submittedName>
</protein>
<evidence type="ECO:0000313" key="4">
    <source>
        <dbReference type="EMBL" id="RCI71733.1"/>
    </source>
</evidence>
<evidence type="ECO:0000256" key="1">
    <source>
        <dbReference type="ARBA" id="ARBA00023002"/>
    </source>
</evidence>
<dbReference type="GO" id="GO:0016628">
    <property type="term" value="F:oxidoreductase activity, acting on the CH-CH group of donors, NAD or NADP as acceptor"/>
    <property type="evidence" value="ECO:0007669"/>
    <property type="project" value="InterPro"/>
</dbReference>
<feature type="region of interest" description="Disordered" evidence="2">
    <location>
        <begin position="1"/>
        <end position="24"/>
    </location>
</feature>
<dbReference type="PANTHER" id="PTHR43205:SF7">
    <property type="entry name" value="PROSTAGLANDIN REDUCTASE 1"/>
    <property type="match status" value="1"/>
</dbReference>
<accession>A0A367M491</accession>
<dbReference type="InterPro" id="IPR045010">
    <property type="entry name" value="MDR_fam"/>
</dbReference>
<organism evidence="4 5">
    <name type="scientific">Pseudomonas aeruginosa</name>
    <dbReference type="NCBI Taxonomy" id="287"/>
    <lineage>
        <taxon>Bacteria</taxon>
        <taxon>Pseudomonadati</taxon>
        <taxon>Pseudomonadota</taxon>
        <taxon>Gammaproteobacteria</taxon>
        <taxon>Pseudomonadales</taxon>
        <taxon>Pseudomonadaceae</taxon>
        <taxon>Pseudomonas</taxon>
    </lineage>
</organism>
<keyword evidence="1" id="KW-0560">Oxidoreductase</keyword>
<evidence type="ECO:0000259" key="3">
    <source>
        <dbReference type="Pfam" id="PF16884"/>
    </source>
</evidence>
<evidence type="ECO:0000313" key="5">
    <source>
        <dbReference type="Proteomes" id="UP000253594"/>
    </source>
</evidence>
<comment type="caution">
    <text evidence="4">The sequence shown here is derived from an EMBL/GenBank/DDBJ whole genome shotgun (WGS) entry which is preliminary data.</text>
</comment>
<dbReference type="EMBL" id="QORE01001259">
    <property type="protein sequence ID" value="RCI71733.1"/>
    <property type="molecule type" value="Genomic_DNA"/>
</dbReference>
<dbReference type="SUPFAM" id="SSF50129">
    <property type="entry name" value="GroES-like"/>
    <property type="match status" value="1"/>
</dbReference>
<gene>
    <name evidence="4" type="ORF">DT376_27525</name>
</gene>
<dbReference type="PANTHER" id="PTHR43205">
    <property type="entry name" value="PROSTAGLANDIN REDUCTASE"/>
    <property type="match status" value="1"/>
</dbReference>